<dbReference type="PROSITE" id="PS50278">
    <property type="entry name" value="PDGF_2"/>
    <property type="match status" value="1"/>
</dbReference>
<dbReference type="GO" id="GO:0008284">
    <property type="term" value="P:positive regulation of cell population proliferation"/>
    <property type="evidence" value="ECO:0007669"/>
    <property type="project" value="TreeGrafter"/>
</dbReference>
<dbReference type="GO" id="GO:0008083">
    <property type="term" value="F:growth factor activity"/>
    <property type="evidence" value="ECO:0007669"/>
    <property type="project" value="UniProtKB-KW"/>
</dbReference>
<dbReference type="PANTHER" id="PTHR11633:SF1">
    <property type="entry name" value="LD28763P"/>
    <property type="match status" value="1"/>
</dbReference>
<evidence type="ECO:0000259" key="4">
    <source>
        <dbReference type="PROSITE" id="PS50278"/>
    </source>
</evidence>
<dbReference type="AlphaFoldDB" id="A0A5B7G8Y3"/>
<dbReference type="InterPro" id="IPR000072">
    <property type="entry name" value="PDGF/VEGF_dom"/>
</dbReference>
<keyword evidence="3" id="KW-0497">Mitogen</keyword>
<organism evidence="5 6">
    <name type="scientific">Portunus trituberculatus</name>
    <name type="common">Swimming crab</name>
    <name type="synonym">Neptunus trituberculatus</name>
    <dbReference type="NCBI Taxonomy" id="210409"/>
    <lineage>
        <taxon>Eukaryota</taxon>
        <taxon>Metazoa</taxon>
        <taxon>Ecdysozoa</taxon>
        <taxon>Arthropoda</taxon>
        <taxon>Crustacea</taxon>
        <taxon>Multicrustacea</taxon>
        <taxon>Malacostraca</taxon>
        <taxon>Eumalacostraca</taxon>
        <taxon>Eucarida</taxon>
        <taxon>Decapoda</taxon>
        <taxon>Pleocyemata</taxon>
        <taxon>Brachyura</taxon>
        <taxon>Eubrachyura</taxon>
        <taxon>Portunoidea</taxon>
        <taxon>Portunidae</taxon>
        <taxon>Portuninae</taxon>
        <taxon>Portunus</taxon>
    </lineage>
</organism>
<dbReference type="Proteomes" id="UP000324222">
    <property type="component" value="Unassembled WGS sequence"/>
</dbReference>
<reference evidence="5 6" key="1">
    <citation type="submission" date="2019-05" db="EMBL/GenBank/DDBJ databases">
        <title>Another draft genome of Portunus trituberculatus and its Hox gene families provides insights of decapod evolution.</title>
        <authorList>
            <person name="Jeong J.-H."/>
            <person name="Song I."/>
            <person name="Kim S."/>
            <person name="Choi T."/>
            <person name="Kim D."/>
            <person name="Ryu S."/>
            <person name="Kim W."/>
        </authorList>
    </citation>
    <scope>NUCLEOTIDE SEQUENCE [LARGE SCALE GENOMIC DNA]</scope>
    <source>
        <tissue evidence="5">Muscle</tissue>
    </source>
</reference>
<feature type="domain" description="Platelet-derived growth factor (PDGF) family profile" evidence="4">
    <location>
        <begin position="67"/>
        <end position="125"/>
    </location>
</feature>
<keyword evidence="6" id="KW-1185">Reference proteome</keyword>
<dbReference type="EMBL" id="VSRR010011993">
    <property type="protein sequence ID" value="MPC53935.1"/>
    <property type="molecule type" value="Genomic_DNA"/>
</dbReference>
<keyword evidence="2" id="KW-0339">Growth factor</keyword>
<gene>
    <name evidence="5" type="ORF">E2C01_047838</name>
</gene>
<evidence type="ECO:0000256" key="3">
    <source>
        <dbReference type="ARBA" id="ARBA00023246"/>
    </source>
</evidence>
<dbReference type="Gene3D" id="2.10.90.10">
    <property type="entry name" value="Cystine-knot cytokines"/>
    <property type="match status" value="1"/>
</dbReference>
<name>A0A5B7G8Y3_PORTR</name>
<sequence>MILRMKDVLLDRESLALLNTVNNITAFADLFDILLPPPDELSTRFGASSEAATMANCEPEVRTVHLDLPVEANTFFFPTCVRLEQCGGCCYGPLVTCRPTKTTSISLKVRLPKFKFTTTHLNFVS</sequence>
<dbReference type="GO" id="GO:0051781">
    <property type="term" value="P:positive regulation of cell division"/>
    <property type="evidence" value="ECO:0007669"/>
    <property type="project" value="UniProtKB-KW"/>
</dbReference>
<dbReference type="Pfam" id="PF00341">
    <property type="entry name" value="PDGF"/>
    <property type="match status" value="1"/>
</dbReference>
<comment type="similarity">
    <text evidence="1">Belongs to the PDGF/VEGF growth factor family.</text>
</comment>
<dbReference type="GO" id="GO:0005615">
    <property type="term" value="C:extracellular space"/>
    <property type="evidence" value="ECO:0007669"/>
    <property type="project" value="TreeGrafter"/>
</dbReference>
<evidence type="ECO:0000313" key="5">
    <source>
        <dbReference type="EMBL" id="MPC53935.1"/>
    </source>
</evidence>
<accession>A0A5B7G8Y3</accession>
<dbReference type="InterPro" id="IPR029034">
    <property type="entry name" value="Cystine-knot_cytokine"/>
</dbReference>
<dbReference type="PANTHER" id="PTHR11633">
    <property type="entry name" value="PLATELET-DERIVED GROWTH FACTOR"/>
    <property type="match status" value="1"/>
</dbReference>
<proteinExistence type="inferred from homology"/>
<protein>
    <recommendedName>
        <fullName evidence="4">Platelet-derived growth factor (PDGF) family profile domain-containing protein</fullName>
    </recommendedName>
</protein>
<dbReference type="GO" id="GO:0016020">
    <property type="term" value="C:membrane"/>
    <property type="evidence" value="ECO:0007669"/>
    <property type="project" value="InterPro"/>
</dbReference>
<comment type="caution">
    <text evidence="5">The sequence shown here is derived from an EMBL/GenBank/DDBJ whole genome shotgun (WGS) entry which is preliminary data.</text>
</comment>
<dbReference type="GO" id="GO:0070851">
    <property type="term" value="F:growth factor receptor binding"/>
    <property type="evidence" value="ECO:0007669"/>
    <property type="project" value="TreeGrafter"/>
</dbReference>
<dbReference type="OrthoDB" id="8878063at2759"/>
<evidence type="ECO:0000313" key="6">
    <source>
        <dbReference type="Proteomes" id="UP000324222"/>
    </source>
</evidence>
<evidence type="ECO:0000256" key="2">
    <source>
        <dbReference type="ARBA" id="ARBA00023030"/>
    </source>
</evidence>
<dbReference type="SUPFAM" id="SSF57501">
    <property type="entry name" value="Cystine-knot cytokines"/>
    <property type="match status" value="1"/>
</dbReference>
<evidence type="ECO:0000256" key="1">
    <source>
        <dbReference type="ARBA" id="ARBA00006686"/>
    </source>
</evidence>